<organism evidence="3 4">
    <name type="scientific">Corallincola holothuriorum</name>
    <dbReference type="NCBI Taxonomy" id="2282215"/>
    <lineage>
        <taxon>Bacteria</taxon>
        <taxon>Pseudomonadati</taxon>
        <taxon>Pseudomonadota</taxon>
        <taxon>Gammaproteobacteria</taxon>
        <taxon>Alteromonadales</taxon>
        <taxon>Psychromonadaceae</taxon>
        <taxon>Corallincola</taxon>
    </lineage>
</organism>
<feature type="domain" description="YhdP central" evidence="2">
    <location>
        <begin position="10"/>
        <end position="1316"/>
    </location>
</feature>
<feature type="compositionally biased region" description="Acidic residues" evidence="1">
    <location>
        <begin position="996"/>
        <end position="1006"/>
    </location>
</feature>
<dbReference type="OrthoDB" id="9762238at2"/>
<name>A0A368NGZ8_9GAMM</name>
<comment type="caution">
    <text evidence="3">The sequence shown here is derived from an EMBL/GenBank/DDBJ whole genome shotgun (WGS) entry which is preliminary data.</text>
</comment>
<evidence type="ECO:0000313" key="3">
    <source>
        <dbReference type="EMBL" id="RCU49842.1"/>
    </source>
</evidence>
<dbReference type="NCBIfam" id="TIGR02099">
    <property type="entry name" value="YhdP family protein"/>
    <property type="match status" value="1"/>
</dbReference>
<accession>A0A368NGZ8</accession>
<dbReference type="InterPro" id="IPR025263">
    <property type="entry name" value="YhdP_central"/>
</dbReference>
<evidence type="ECO:0000259" key="2">
    <source>
        <dbReference type="Pfam" id="PF13116"/>
    </source>
</evidence>
<proteinExistence type="predicted"/>
<evidence type="ECO:0000313" key="4">
    <source>
        <dbReference type="Proteomes" id="UP000252558"/>
    </source>
</evidence>
<protein>
    <submittedName>
        <fullName evidence="3">TIGR02099 family protein</fullName>
    </submittedName>
</protein>
<dbReference type="RefSeq" id="WP_114338128.1">
    <property type="nucleotide sequence ID" value="NZ_QPID01000005.1"/>
</dbReference>
<dbReference type="Pfam" id="PF13116">
    <property type="entry name" value="YhdP"/>
    <property type="match status" value="1"/>
</dbReference>
<feature type="region of interest" description="Disordered" evidence="1">
    <location>
        <begin position="982"/>
        <end position="1035"/>
    </location>
</feature>
<dbReference type="EMBL" id="QPID01000005">
    <property type="protein sequence ID" value="RCU49842.1"/>
    <property type="molecule type" value="Genomic_DNA"/>
</dbReference>
<keyword evidence="4" id="KW-1185">Reference proteome</keyword>
<feature type="compositionally biased region" description="Basic and acidic residues" evidence="1">
    <location>
        <begin position="1328"/>
        <end position="1343"/>
    </location>
</feature>
<gene>
    <name evidence="3" type="ORF">DU002_09405</name>
</gene>
<dbReference type="Proteomes" id="UP000252558">
    <property type="component" value="Unassembled WGS sequence"/>
</dbReference>
<dbReference type="PANTHER" id="PTHR38690">
    <property type="entry name" value="PROTEASE-RELATED"/>
    <property type="match status" value="1"/>
</dbReference>
<sequence>MTKRFISPLYWLKKAWLIVAIFLVLAAMAVSGARALLPYLDDYRDEIVQWMAHEYDVHLAIDSLSARWEKLGPSLSLQGLTLLDVDDSSLQLSVAEARVELDFWRTLYHRELRFKDLTLDGVRFTVDPSKSAANNQMDLDVRHTLATFFLVHLSKVELTNSELLLRQADDHWRKIEINRVSWLNRNGKHQGQGEIVLESQSQETANFVLNVAGELGNPDSLQGELYIDAQGVNFTRYLNRVLGDFYQVTSNEISAEVWVDFAWDRLVGVWVDFGENHLNWDLGGESHSLTLNGGSAKWLPLAEGGWQFASSGTQFATDGKTWKDYEVAGKYHNDKMAVSVKELDISRLLPLLTLAPVLPPEVEDPLRGLKPEGILKRFNMYVDVSQQSLHLSADVSGLGWNHWQGIPGVKGIDGRLVINPGSGHLSLQGRQLAVDVGEVFAEPLVIEQMGGVLYWLQQPGHFQLFSDRVALTTPDLGVTAGFHLDIAEQTSLSLYADTSLNDAASAYRYYPLPVMDEELVAYLTDALQGGNSQQGGLLWHGSFAEFPYSNNKGIFQAHLNLDKARFKFDPEWPALDPVDLRLMFENDGLKITSSGGDLMGTELLSLQADIPEFQDKSVLFIQASARSDGPKATALMNASPFQEPVGQVLEDLPVKGGVTAKLDLTIPLYEEDPVVAKGEVFFKNNEVTIAAAGMTLQQVNGSLSFVDSTIQMRSSTATLYGEPVRFDLDGRETGNDDYRIDASVDGHWPVSALGALWDDPRLALAQGSADWQGAVAVRSIGERILTDITVSSGLKGVSVDLPAPFDKPAEASWPMMVRLNHDGQTLRIDTEVPERYRSRVIMTDDGDDLLLDSVSVAIGNTDLPPSKNGDVQVGVKLPEFDLSPWLDQLSVLHPDKVDGVSLSAPENVNRVEFRKLRADIGRLTVSGLAFEQFNLDVTANSGVLSGQVSGDQAELDFTYANDSAVINAEYLTLMLDHQFEATDSSDKGETDSVAEPPDEIPADGADESVVLKSHTDGAGADHDSGAGAPSVDSEHAEGALLDELAATESRKLPAISLKCKRCVYDKYTLGQVVFELQPWHDGAKGMSLEALNVDAKDGKLRMQGGWRENREGQIVTQVKGTFVSKDTGETADFVGLPSLIRDATMDSSFDFSWLGYPEQYTHKNFNGTMSTNMKDGYIVDAGGGGVGIISMLSLDTLLRRLRLDFSDMFDKGLTFNTFKGNYDIESGVVSTKDLKMVGASGTMTIAGHTSLVTEELDYDVVFYPKLTASLPVLTAFAITPVTGLAVLALTQVIDPVVEVVYQVNMKIEGTMSEPKVYELDRKSKDVKMKELKKQESEEIKDADGGSVDATGKLSDSKLAEAA</sequence>
<feature type="region of interest" description="Disordered" evidence="1">
    <location>
        <begin position="1328"/>
        <end position="1362"/>
    </location>
</feature>
<dbReference type="InterPro" id="IPR011836">
    <property type="entry name" value="YhdP"/>
</dbReference>
<evidence type="ECO:0000256" key="1">
    <source>
        <dbReference type="SAM" id="MobiDB-lite"/>
    </source>
</evidence>
<reference evidence="3 4" key="1">
    <citation type="submission" date="2018-07" db="EMBL/GenBank/DDBJ databases">
        <title>Corallincola holothuriorum sp. nov., a new facultative anaerobe isolated from sea cucumber Apostichopus japonicus.</title>
        <authorList>
            <person name="Xia H."/>
        </authorList>
    </citation>
    <scope>NUCLEOTIDE SEQUENCE [LARGE SCALE GENOMIC DNA]</scope>
    <source>
        <strain evidence="3 4">C4</strain>
    </source>
</reference>
<dbReference type="PANTHER" id="PTHR38690:SF1">
    <property type="entry name" value="PROTEASE"/>
    <property type="match status" value="1"/>
</dbReference>
<feature type="compositionally biased region" description="Basic and acidic residues" evidence="1">
    <location>
        <begin position="1013"/>
        <end position="1024"/>
    </location>
</feature>